<dbReference type="Proteomes" id="UP000315636">
    <property type="component" value="Unassembled WGS sequence"/>
</dbReference>
<dbReference type="EMBL" id="FXTI01000002">
    <property type="protein sequence ID" value="SMO48136.1"/>
    <property type="molecule type" value="Genomic_DNA"/>
</dbReference>
<comment type="similarity">
    <text evidence="2">Belongs to the transpeptidase family.</text>
</comment>
<dbReference type="SMART" id="SM00740">
    <property type="entry name" value="PASTA"/>
    <property type="match status" value="1"/>
</dbReference>
<dbReference type="InterPro" id="IPR005543">
    <property type="entry name" value="PASTA_dom"/>
</dbReference>
<feature type="transmembrane region" description="Helical" evidence="5">
    <location>
        <begin position="12"/>
        <end position="32"/>
    </location>
</feature>
<keyword evidence="8" id="KW-1185">Reference proteome</keyword>
<dbReference type="Pfam" id="PF03793">
    <property type="entry name" value="PASTA"/>
    <property type="match status" value="1"/>
</dbReference>
<dbReference type="Pfam" id="PF00905">
    <property type="entry name" value="Transpeptidase"/>
    <property type="match status" value="1"/>
</dbReference>
<feature type="region of interest" description="Disordered" evidence="4">
    <location>
        <begin position="574"/>
        <end position="594"/>
    </location>
</feature>
<dbReference type="PANTHER" id="PTHR30627:SF26">
    <property type="entry name" value="PENICILLIN-BINDING PROTEIN 2B"/>
    <property type="match status" value="1"/>
</dbReference>
<dbReference type="PANTHER" id="PTHR30627">
    <property type="entry name" value="PEPTIDOGLYCAN D,D-TRANSPEPTIDASE"/>
    <property type="match status" value="1"/>
</dbReference>
<dbReference type="GO" id="GO:0071555">
    <property type="term" value="P:cell wall organization"/>
    <property type="evidence" value="ECO:0007669"/>
    <property type="project" value="TreeGrafter"/>
</dbReference>
<gene>
    <name evidence="7" type="ORF">SAMN06264849_102199</name>
</gene>
<dbReference type="Gene3D" id="3.30.450.330">
    <property type="match status" value="1"/>
</dbReference>
<dbReference type="GO" id="GO:0005886">
    <property type="term" value="C:plasma membrane"/>
    <property type="evidence" value="ECO:0007669"/>
    <property type="project" value="TreeGrafter"/>
</dbReference>
<dbReference type="InterPro" id="IPR005311">
    <property type="entry name" value="PBP_dimer"/>
</dbReference>
<protein>
    <submittedName>
        <fullName evidence="7">Penicillin-binding protein 2B</fullName>
    </submittedName>
</protein>
<dbReference type="InterPro" id="IPR001460">
    <property type="entry name" value="PCN-bd_Tpept"/>
</dbReference>
<evidence type="ECO:0000256" key="5">
    <source>
        <dbReference type="SAM" id="Phobius"/>
    </source>
</evidence>
<proteinExistence type="inferred from homology"/>
<accession>A0A521BLZ6</accession>
<reference evidence="7 8" key="1">
    <citation type="submission" date="2017-05" db="EMBL/GenBank/DDBJ databases">
        <authorList>
            <person name="Varghese N."/>
            <person name="Submissions S."/>
        </authorList>
    </citation>
    <scope>NUCLEOTIDE SEQUENCE [LARGE SCALE GENOMIC DNA]</scope>
    <source>
        <strain evidence="7 8">DSM 45474</strain>
    </source>
</reference>
<evidence type="ECO:0000313" key="7">
    <source>
        <dbReference type="EMBL" id="SMO48136.1"/>
    </source>
</evidence>
<dbReference type="CDD" id="cd06575">
    <property type="entry name" value="PASTA_Pbp2x-like_2"/>
    <property type="match status" value="1"/>
</dbReference>
<dbReference type="Gene3D" id="3.90.1310.10">
    <property type="entry name" value="Penicillin-binding protein 2a (Domain 2)"/>
    <property type="match status" value="1"/>
</dbReference>
<feature type="domain" description="PASTA" evidence="6">
    <location>
        <begin position="647"/>
        <end position="706"/>
    </location>
</feature>
<dbReference type="SUPFAM" id="SSF54184">
    <property type="entry name" value="Penicillin-binding protein 2x (pbp-2x), c-terminal domain"/>
    <property type="match status" value="2"/>
</dbReference>
<dbReference type="Gene3D" id="3.40.710.10">
    <property type="entry name" value="DD-peptidase/beta-lactamase superfamily"/>
    <property type="match status" value="1"/>
</dbReference>
<dbReference type="AlphaFoldDB" id="A0A521BLZ6"/>
<evidence type="ECO:0000256" key="1">
    <source>
        <dbReference type="ARBA" id="ARBA00004370"/>
    </source>
</evidence>
<evidence type="ECO:0000256" key="4">
    <source>
        <dbReference type="SAM" id="MobiDB-lite"/>
    </source>
</evidence>
<keyword evidence="5" id="KW-0812">Transmembrane</keyword>
<dbReference type="Pfam" id="PF03717">
    <property type="entry name" value="PBP_dimer"/>
    <property type="match status" value="1"/>
</dbReference>
<dbReference type="SUPFAM" id="SSF56519">
    <property type="entry name" value="Penicillin binding protein dimerisation domain"/>
    <property type="match status" value="1"/>
</dbReference>
<evidence type="ECO:0000313" key="8">
    <source>
        <dbReference type="Proteomes" id="UP000315636"/>
    </source>
</evidence>
<dbReference type="InterPro" id="IPR036138">
    <property type="entry name" value="PBP_dimer_sf"/>
</dbReference>
<dbReference type="OrthoDB" id="9804124at2"/>
<evidence type="ECO:0000256" key="2">
    <source>
        <dbReference type="ARBA" id="ARBA00007171"/>
    </source>
</evidence>
<comment type="subcellular location">
    <subcellularLocation>
        <location evidence="1">Membrane</location>
    </subcellularLocation>
</comment>
<sequence length="709" mass="78040">MNPATKASKWRSLLVGLLCTLFLSALIFRLLWIQTIDAKNLRERAEKTWEAKTVIEPVRGSIMDRSGTFTLAESVEKYIIAADLDQVDDPRETAEKLAPLLDIPEQKLLKKLTKKTAKQVELKKKGNFKVSRKVRDEVLKLDLNGIYSIKTPGRQFVEGKLAAHVLGFVNVAGKAVGGVEQTYDNELRGHEGKIRFKKDARGDQIPQSAQDYQPPENGKDLLLTLDANIQYSVEKILDEAMVEHHAKGATAIVADPNTGEILAMASRPTFDPARFDKTWKQGENDVNRAVQAQYEPGSTFKIITLAAAIEENVFHSDERFQSGSIQVDNQIIRDWNDRGWGEISYADGVYLSSNVAFVRLSEKLGANRLIRYIDRFGFGKITERSGRSTGIDLPAEARGLFFGHSPLHPTELATTSFGQGIAVTPIQQVMAVSAVANGGTLYRPYVMKEIRDPKNKKVLKKNKPYPVRKNVISKETAGQVRTLLRGVVTEGTGKQADVEGYRVAGKTGTALKPKKDGKGYETGKYVASFIGFAPADDPELVVYVAIDEPGKSGDGGTVAAPAAGRIIASSLHHMGVSKSEPAQQAKTQQDRPVAKEWVDQPVDEVKKEILETGIQAKVLGSGRRVLRQYPRPGEPLITGATYLLTESPPALEMPDLTGASLRQALTICRLMDLQPQINGEGYVTQQSISPGDRVMERKKIRLKLKPNHG</sequence>
<dbReference type="SUPFAM" id="SSF56601">
    <property type="entry name" value="beta-lactamase/transpeptidase-like"/>
    <property type="match status" value="1"/>
</dbReference>
<keyword evidence="5" id="KW-1133">Transmembrane helix</keyword>
<keyword evidence="3 5" id="KW-0472">Membrane</keyword>
<organism evidence="7 8">
    <name type="scientific">Melghirimyces algeriensis</name>
    <dbReference type="NCBI Taxonomy" id="910412"/>
    <lineage>
        <taxon>Bacteria</taxon>
        <taxon>Bacillati</taxon>
        <taxon>Bacillota</taxon>
        <taxon>Bacilli</taxon>
        <taxon>Bacillales</taxon>
        <taxon>Thermoactinomycetaceae</taxon>
        <taxon>Melghirimyces</taxon>
    </lineage>
</organism>
<dbReference type="InterPro" id="IPR050515">
    <property type="entry name" value="Beta-lactam/transpept"/>
</dbReference>
<evidence type="ECO:0000259" key="6">
    <source>
        <dbReference type="PROSITE" id="PS51178"/>
    </source>
</evidence>
<name>A0A521BLZ6_9BACL</name>
<dbReference type="InterPro" id="IPR012338">
    <property type="entry name" value="Beta-lactam/transpept-like"/>
</dbReference>
<dbReference type="GO" id="GO:0008658">
    <property type="term" value="F:penicillin binding"/>
    <property type="evidence" value="ECO:0007669"/>
    <property type="project" value="InterPro"/>
</dbReference>
<dbReference type="RefSeq" id="WP_142504503.1">
    <property type="nucleotide sequence ID" value="NZ_FXTI01000002.1"/>
</dbReference>
<evidence type="ECO:0000256" key="3">
    <source>
        <dbReference type="ARBA" id="ARBA00023136"/>
    </source>
</evidence>
<dbReference type="PROSITE" id="PS51178">
    <property type="entry name" value="PASTA"/>
    <property type="match status" value="1"/>
</dbReference>